<sequence>MRSRMISRTAGAASPLARTLTTALVGLSSVAGLSTAGCAQAAPDNSNTQMLEWMQRAHQPAGGTSSATSAASTAPAASITSKGSGSTAGASTSTGTKPASSIRTASPTAATRTATPRPAAPPSTTTGTRKVAVASPAKSTVSPGVQATPALNKPAAGAAPAGTQTAVAIPDARLAKLYQQQCATCHGSERLGAMGPALLPESLERIKPAEVLRVIRQGRPATQMVGYADKLSEAEIQGLARWVQQPPAKPVGWTDAEMRASHREFVKPDYSDKVKPAFKVNDPHNLFVVVEAGDHHVSVIDGDTFTPITRFESHFALHGGPKFTPDGRFVYFASRDGWVSQYDLYTLKKVAEIRVGINTRNVAVSSDGKWVLAGNTLPQNLVLLDAQGLKPVRTYPVKDREGKSSRVSAVYDAAPRNSFVVALKDSPELWSISYDPKAEPFYAGFVHDYKMKEGIPTKGFLNPRVTPLQMVLDDFYFDPDYKYVMGASRDGKAQVISLVSRGKVAELPLQGMPHLGSGITFNANGRLYMASTNLNTPTITVIDMQNWKVAKEIPIPGPGFFLRSHEETPYAWVDSMMSPTAKDTISIIDKRTLEVVRQLRLRPGKTNAHVEFTRDGRYALVSIMENPGELIIVDAKTFQEVKALPMSKPIGKYNVFNKVTRSEGTSH</sequence>
<keyword evidence="6" id="KW-0732">Signal</keyword>
<evidence type="ECO:0000256" key="4">
    <source>
        <dbReference type="PROSITE-ProRule" id="PRU00433"/>
    </source>
</evidence>
<dbReference type="Gene3D" id="1.10.760.10">
    <property type="entry name" value="Cytochrome c-like domain"/>
    <property type="match status" value="1"/>
</dbReference>
<feature type="chain" id="PRO_5011571097" evidence="6">
    <location>
        <begin position="42"/>
        <end position="667"/>
    </location>
</feature>
<feature type="region of interest" description="Disordered" evidence="5">
    <location>
        <begin position="57"/>
        <end position="159"/>
    </location>
</feature>
<dbReference type="PROSITE" id="PS51007">
    <property type="entry name" value="CYTC"/>
    <property type="match status" value="1"/>
</dbReference>
<evidence type="ECO:0000256" key="6">
    <source>
        <dbReference type="SAM" id="SignalP"/>
    </source>
</evidence>
<evidence type="ECO:0000259" key="7">
    <source>
        <dbReference type="PROSITE" id="PS51007"/>
    </source>
</evidence>
<feature type="domain" description="Cytochrome c" evidence="7">
    <location>
        <begin position="157"/>
        <end position="247"/>
    </location>
</feature>
<protein>
    <submittedName>
        <fullName evidence="8">Cytochrome c, mono-and diheme variants</fullName>
    </submittedName>
</protein>
<keyword evidence="1 4" id="KW-0349">Heme</keyword>
<organism evidence="8 9">
    <name type="scientific">Brachymonas denitrificans DSM 15123</name>
    <dbReference type="NCBI Taxonomy" id="1121117"/>
    <lineage>
        <taxon>Bacteria</taxon>
        <taxon>Pseudomonadati</taxon>
        <taxon>Pseudomonadota</taxon>
        <taxon>Betaproteobacteria</taxon>
        <taxon>Burkholderiales</taxon>
        <taxon>Comamonadaceae</taxon>
        <taxon>Brachymonas</taxon>
    </lineage>
</organism>
<dbReference type="Pfam" id="PF02239">
    <property type="entry name" value="Cytochrom_D1"/>
    <property type="match status" value="2"/>
</dbReference>
<dbReference type="SUPFAM" id="SSF51004">
    <property type="entry name" value="C-terminal (heme d1) domain of cytochrome cd1-nitrite reductase"/>
    <property type="match status" value="1"/>
</dbReference>
<dbReference type="InterPro" id="IPR003143">
    <property type="entry name" value="Cyt_cd1_C_sf"/>
</dbReference>
<keyword evidence="3 4" id="KW-0408">Iron</keyword>
<dbReference type="GO" id="GO:0020037">
    <property type="term" value="F:heme binding"/>
    <property type="evidence" value="ECO:0007669"/>
    <property type="project" value="InterPro"/>
</dbReference>
<dbReference type="SUPFAM" id="SSF46626">
    <property type="entry name" value="Cytochrome c"/>
    <property type="match status" value="1"/>
</dbReference>
<dbReference type="EMBL" id="FOCW01000003">
    <property type="protein sequence ID" value="SEN62952.1"/>
    <property type="molecule type" value="Genomic_DNA"/>
</dbReference>
<evidence type="ECO:0000256" key="5">
    <source>
        <dbReference type="SAM" id="MobiDB-lite"/>
    </source>
</evidence>
<dbReference type="InterPro" id="IPR009056">
    <property type="entry name" value="Cyt_c-like_dom"/>
</dbReference>
<feature type="compositionally biased region" description="Low complexity" evidence="5">
    <location>
        <begin position="64"/>
        <end position="129"/>
    </location>
</feature>
<reference evidence="8 9" key="1">
    <citation type="submission" date="2016-10" db="EMBL/GenBank/DDBJ databases">
        <authorList>
            <person name="de Groot N.N."/>
        </authorList>
    </citation>
    <scope>NUCLEOTIDE SEQUENCE [LARGE SCALE GENOMIC DNA]</scope>
    <source>
        <strain evidence="8 9">DSM 15123</strain>
    </source>
</reference>
<evidence type="ECO:0000256" key="3">
    <source>
        <dbReference type="ARBA" id="ARBA00023004"/>
    </source>
</evidence>
<name>A0A1H8I3Q0_9BURK</name>
<dbReference type="PANTHER" id="PTHR47197">
    <property type="entry name" value="PROTEIN NIRF"/>
    <property type="match status" value="1"/>
</dbReference>
<dbReference type="Proteomes" id="UP000199531">
    <property type="component" value="Unassembled WGS sequence"/>
</dbReference>
<dbReference type="GO" id="GO:0046872">
    <property type="term" value="F:metal ion binding"/>
    <property type="evidence" value="ECO:0007669"/>
    <property type="project" value="UniProtKB-KW"/>
</dbReference>
<dbReference type="RefSeq" id="WP_327020815.1">
    <property type="nucleotide sequence ID" value="NZ_FOCW01000003.1"/>
</dbReference>
<dbReference type="InterPro" id="IPR051200">
    <property type="entry name" value="Host-pathogen_enzymatic-act"/>
</dbReference>
<dbReference type="PANTHER" id="PTHR47197:SF3">
    <property type="entry name" value="DIHYDRO-HEME D1 DEHYDROGENASE"/>
    <property type="match status" value="1"/>
</dbReference>
<feature type="compositionally biased region" description="Low complexity" evidence="5">
    <location>
        <begin position="147"/>
        <end position="159"/>
    </location>
</feature>
<gene>
    <name evidence="8" type="ORF">SAMN02745977_01691</name>
</gene>
<evidence type="ECO:0000256" key="2">
    <source>
        <dbReference type="ARBA" id="ARBA00022723"/>
    </source>
</evidence>
<dbReference type="GO" id="GO:0009055">
    <property type="term" value="F:electron transfer activity"/>
    <property type="evidence" value="ECO:0007669"/>
    <property type="project" value="InterPro"/>
</dbReference>
<evidence type="ECO:0000313" key="8">
    <source>
        <dbReference type="EMBL" id="SEN62952.1"/>
    </source>
</evidence>
<evidence type="ECO:0000313" key="9">
    <source>
        <dbReference type="Proteomes" id="UP000199531"/>
    </source>
</evidence>
<dbReference type="Gene3D" id="2.140.10.20">
    <property type="entry name" value="C-terminal (heme d1) domain of cytochrome cd1-nitrite reductase"/>
    <property type="match status" value="1"/>
</dbReference>
<dbReference type="STRING" id="1121117.SAMN02745977_01691"/>
<dbReference type="Pfam" id="PF13442">
    <property type="entry name" value="Cytochrome_CBB3"/>
    <property type="match status" value="1"/>
</dbReference>
<proteinExistence type="predicted"/>
<dbReference type="CDD" id="cd20777">
    <property type="entry name" value="8prop_heme-binding_NirN"/>
    <property type="match status" value="1"/>
</dbReference>
<dbReference type="InterPro" id="IPR011048">
    <property type="entry name" value="Haem_d1_sf"/>
</dbReference>
<keyword evidence="2 4" id="KW-0479">Metal-binding</keyword>
<evidence type="ECO:0000256" key="1">
    <source>
        <dbReference type="ARBA" id="ARBA00022617"/>
    </source>
</evidence>
<keyword evidence="9" id="KW-1185">Reference proteome</keyword>
<feature type="signal peptide" evidence="6">
    <location>
        <begin position="1"/>
        <end position="41"/>
    </location>
</feature>
<accession>A0A1H8I3Q0</accession>
<dbReference type="AlphaFoldDB" id="A0A1H8I3Q0"/>
<dbReference type="InterPro" id="IPR036909">
    <property type="entry name" value="Cyt_c-like_dom_sf"/>
</dbReference>